<dbReference type="Proteomes" id="UP001600064">
    <property type="component" value="Unassembled WGS sequence"/>
</dbReference>
<dbReference type="RefSeq" id="XP_070869047.1">
    <property type="nucleotide sequence ID" value="XM_071008785.1"/>
</dbReference>
<organism evidence="2 3">
    <name type="scientific">Remersonia thermophila</name>
    <dbReference type="NCBI Taxonomy" id="72144"/>
    <lineage>
        <taxon>Eukaryota</taxon>
        <taxon>Fungi</taxon>
        <taxon>Dikarya</taxon>
        <taxon>Ascomycota</taxon>
        <taxon>Pezizomycotina</taxon>
        <taxon>Sordariomycetes</taxon>
        <taxon>Sordariomycetidae</taxon>
        <taxon>Sordariales</taxon>
        <taxon>Sordariales incertae sedis</taxon>
        <taxon>Remersonia</taxon>
    </lineage>
</organism>
<feature type="region of interest" description="Disordered" evidence="1">
    <location>
        <begin position="288"/>
        <end position="395"/>
    </location>
</feature>
<proteinExistence type="predicted"/>
<feature type="compositionally biased region" description="Basic and acidic residues" evidence="1">
    <location>
        <begin position="368"/>
        <end position="379"/>
    </location>
</feature>
<feature type="region of interest" description="Disordered" evidence="1">
    <location>
        <begin position="1"/>
        <end position="81"/>
    </location>
</feature>
<evidence type="ECO:0000313" key="2">
    <source>
        <dbReference type="EMBL" id="KAL2270323.1"/>
    </source>
</evidence>
<feature type="region of interest" description="Disordered" evidence="1">
    <location>
        <begin position="95"/>
        <end position="130"/>
    </location>
</feature>
<gene>
    <name evidence="2" type="ORF">VTJ83DRAFT_2507</name>
</gene>
<protein>
    <submittedName>
        <fullName evidence="2">Uncharacterized protein</fullName>
    </submittedName>
</protein>
<feature type="compositionally biased region" description="Acidic residues" evidence="1">
    <location>
        <begin position="297"/>
        <end position="335"/>
    </location>
</feature>
<evidence type="ECO:0000313" key="3">
    <source>
        <dbReference type="Proteomes" id="UP001600064"/>
    </source>
</evidence>
<dbReference type="EMBL" id="JAZGUE010000002">
    <property type="protein sequence ID" value="KAL2270323.1"/>
    <property type="molecule type" value="Genomic_DNA"/>
</dbReference>
<name>A0ABR4DIX6_9PEZI</name>
<keyword evidence="3" id="KW-1185">Reference proteome</keyword>
<sequence>MASGSDRNLRPRLNRNPQPTDGFPPGYLVASDPPSLPPLRSLGARARAPFASSPSSISRSGRSRAADADRHLRSRVRPAATGITGHIVQNLTNTYPPRSIAGLVPPDLAMPRPSSGLSQPLRDHDVGDEGRPYKRRKVIQDRVAPGFKGFRYGRYGQVEPGQLTMEIMSCDGGLYDEHTYPPENILKNDNSVYCTKSNRCNIVLKHQGGTLFSLQELIIKAPGSRFSCPIREGMVFVAMDSDELLTRTAQYQIQYLPCRPPRRGTVIFRHEDDGTRVARLEPSRPLRASFSWAPHDDYEDDDDDDDDDDDNDNDNNNDDDNDDDDDDDDDDEDADHDNRTAHIPPEFTAHPLPYNITTVCSEDESDDPDHAAHPEERPRRPPPRIGTLPFESDSDESIQISFAGRVYRHWPDPADVGIPSVTVSSRRPIRPYSFRVGNAGPTSTGTGTGTSTSTSNPHRLNVPPVTSDMTLEEARDASQIATQEAVRAVGGELMAPLAHFFIEKNKNKCTIRFDPPVTGRYLLLKMWSPHQDPQNNIDIQAVIAKGFAGPRYCPSVELA</sequence>
<feature type="compositionally biased region" description="Basic and acidic residues" evidence="1">
    <location>
        <begin position="121"/>
        <end position="130"/>
    </location>
</feature>
<dbReference type="GeneID" id="98123429"/>
<evidence type="ECO:0000256" key="1">
    <source>
        <dbReference type="SAM" id="MobiDB-lite"/>
    </source>
</evidence>
<comment type="caution">
    <text evidence="2">The sequence shown here is derived from an EMBL/GenBank/DDBJ whole genome shotgun (WGS) entry which is preliminary data.</text>
</comment>
<accession>A0ABR4DIX6</accession>
<feature type="region of interest" description="Disordered" evidence="1">
    <location>
        <begin position="432"/>
        <end position="464"/>
    </location>
</feature>
<feature type="compositionally biased region" description="Low complexity" evidence="1">
    <location>
        <begin position="442"/>
        <end position="455"/>
    </location>
</feature>
<reference evidence="2 3" key="1">
    <citation type="journal article" date="2024" name="Commun. Biol.">
        <title>Comparative genomic analysis of thermophilic fungi reveals convergent evolutionary adaptations and gene losses.</title>
        <authorList>
            <person name="Steindorff A.S."/>
            <person name="Aguilar-Pontes M.V."/>
            <person name="Robinson A.J."/>
            <person name="Andreopoulos B."/>
            <person name="LaButti K."/>
            <person name="Kuo A."/>
            <person name="Mondo S."/>
            <person name="Riley R."/>
            <person name="Otillar R."/>
            <person name="Haridas S."/>
            <person name="Lipzen A."/>
            <person name="Grimwood J."/>
            <person name="Schmutz J."/>
            <person name="Clum A."/>
            <person name="Reid I.D."/>
            <person name="Moisan M.C."/>
            <person name="Butler G."/>
            <person name="Nguyen T.T.M."/>
            <person name="Dewar K."/>
            <person name="Conant G."/>
            <person name="Drula E."/>
            <person name="Henrissat B."/>
            <person name="Hansel C."/>
            <person name="Singer S."/>
            <person name="Hutchinson M.I."/>
            <person name="de Vries R.P."/>
            <person name="Natvig D.O."/>
            <person name="Powell A.J."/>
            <person name="Tsang A."/>
            <person name="Grigoriev I.V."/>
        </authorList>
    </citation>
    <scope>NUCLEOTIDE SEQUENCE [LARGE SCALE GENOMIC DNA]</scope>
    <source>
        <strain evidence="2 3">ATCC 22073</strain>
    </source>
</reference>
<dbReference type="InterPro" id="IPR016024">
    <property type="entry name" value="ARM-type_fold"/>
</dbReference>
<dbReference type="SUPFAM" id="SSF48371">
    <property type="entry name" value="ARM repeat"/>
    <property type="match status" value="1"/>
</dbReference>
<feature type="compositionally biased region" description="Low complexity" evidence="1">
    <location>
        <begin position="38"/>
        <end position="60"/>
    </location>
</feature>